<dbReference type="PANTHER" id="PTHR31683:SF18">
    <property type="entry name" value="PECTATE LYASE 21-RELATED"/>
    <property type="match status" value="1"/>
</dbReference>
<comment type="similarity">
    <text evidence="2">Belongs to the polysaccharide lyase 1 family.</text>
</comment>
<comment type="subcellular location">
    <subcellularLocation>
        <location evidence="2">Secreted</location>
    </subcellularLocation>
</comment>
<dbReference type="EMBL" id="OCND01000003">
    <property type="protein sequence ID" value="SOD54259.1"/>
    <property type="molecule type" value="Genomic_DNA"/>
</dbReference>
<organism evidence="5 6">
    <name type="scientific">Pseudoxanthomonas wuyuanensis</name>
    <dbReference type="NCBI Taxonomy" id="1073196"/>
    <lineage>
        <taxon>Bacteria</taxon>
        <taxon>Pseudomonadati</taxon>
        <taxon>Pseudomonadota</taxon>
        <taxon>Gammaproteobacteria</taxon>
        <taxon>Lysobacterales</taxon>
        <taxon>Lysobacteraceae</taxon>
        <taxon>Pseudoxanthomonas</taxon>
    </lineage>
</organism>
<dbReference type="Pfam" id="PF00544">
    <property type="entry name" value="Pectate_lyase_4"/>
    <property type="match status" value="1"/>
</dbReference>
<dbReference type="RefSeq" id="WP_097121493.1">
    <property type="nucleotide sequence ID" value="NZ_OCND01000003.1"/>
</dbReference>
<evidence type="ECO:0000256" key="2">
    <source>
        <dbReference type="RuleBase" id="RU361173"/>
    </source>
</evidence>
<dbReference type="PANTHER" id="PTHR31683">
    <property type="entry name" value="PECTATE LYASE 18-RELATED"/>
    <property type="match status" value="1"/>
</dbReference>
<dbReference type="InterPro" id="IPR011050">
    <property type="entry name" value="Pectin_lyase_fold/virulence"/>
</dbReference>
<dbReference type="InterPro" id="IPR002022">
    <property type="entry name" value="Pec_lyase"/>
</dbReference>
<evidence type="ECO:0000313" key="6">
    <source>
        <dbReference type="Proteomes" id="UP000219374"/>
    </source>
</evidence>
<dbReference type="Gene3D" id="2.60.40.10">
    <property type="entry name" value="Immunoglobulins"/>
    <property type="match status" value="1"/>
</dbReference>
<keyword evidence="6" id="KW-1185">Reference proteome</keyword>
<gene>
    <name evidence="5" type="ORF">SAMN06296416_103182</name>
</gene>
<protein>
    <submittedName>
        <fullName evidence="5">Pectate lyase</fullName>
    </submittedName>
</protein>
<dbReference type="Proteomes" id="UP000219374">
    <property type="component" value="Unassembled WGS sequence"/>
</dbReference>
<dbReference type="InterPro" id="IPR012334">
    <property type="entry name" value="Pectin_lyas_fold"/>
</dbReference>
<dbReference type="Gene3D" id="2.160.20.10">
    <property type="entry name" value="Single-stranded right-handed beta-helix, Pectin lyase-like"/>
    <property type="match status" value="1"/>
</dbReference>
<reference evidence="5 6" key="1">
    <citation type="submission" date="2017-09" db="EMBL/GenBank/DDBJ databases">
        <authorList>
            <person name="Ehlers B."/>
            <person name="Leendertz F.H."/>
        </authorList>
    </citation>
    <scope>NUCLEOTIDE SEQUENCE [LARGE SCALE GENOMIC DNA]</scope>
    <source>
        <strain evidence="5 6">CGMCC 1.10978</strain>
    </source>
</reference>
<dbReference type="SMART" id="SM00656">
    <property type="entry name" value="Amb_all"/>
    <property type="match status" value="1"/>
</dbReference>
<sequence>MKTSASRSLLAALLCLGIGTGAAPIAHAQSGTNLSLGAGSDGSSKASGTSYGSVLDGNMGTWWSPGGATGRVSVKWASATTVATAVIREPAGYEGRIGTWNLVNNDTGQVLASGSGARTISFAPVSLTKINFEITGSSATPAVAEFETYAASASPSGSISLSAAASGTSANLNWTVDGITVSGQQIYRDTDPDPAGRVRIANGITGTSYTDSGLASGTYYYWVKATDSSGTVYNSNAASVSIQSSGGGSALQACRTLVNDPNVNWRESPVLTTDQQIVSCLADSLGGPMGFGYKATGGYDPDGGSQLVVITKSGSVSPEQQILTAISSPDYKWIVFDKRDFSAATDIAMYRLGCSNAAVLAALDNATQAECLSPPLWCANHGVSSSACDNTFFNVKLNDSSLSAIKIPMIDSNTTIDGRGSNATFLFSGFALGADSSGTPTHTTRNVIITNNRFVGVGHVEDHNLDPDMTRSTGASHDIWIHQNTFENTGDSAYDIKVGAHSITVSFNKLLNVKRASLHGSSDSRTINEQITTTIHNNLYVTTDAHYGEAAYNGLRRVPLLRRGQSHMFNNVFYGYRKDLLSIRVGGRIAFEDNMFLNNVDNSKGDDMAYWLANMIRDYTGGSIRVTGSYVWGANGNCQAQGSAGDLNFAFGTTPDMFAGYDLLSRELIAANRFPAGMDLARYAFATAGKGGMTPYVSPETAGRAAIIAAAPASCQ</sequence>
<feature type="chain" id="PRO_5013352598" evidence="3">
    <location>
        <begin position="29"/>
        <end position="716"/>
    </location>
</feature>
<evidence type="ECO:0000259" key="4">
    <source>
        <dbReference type="SMART" id="SM00656"/>
    </source>
</evidence>
<dbReference type="GO" id="GO:0000272">
    <property type="term" value="P:polysaccharide catabolic process"/>
    <property type="evidence" value="ECO:0007669"/>
    <property type="project" value="UniProtKB-KW"/>
</dbReference>
<keyword evidence="1 2" id="KW-0456">Lyase</keyword>
<evidence type="ECO:0000256" key="1">
    <source>
        <dbReference type="ARBA" id="ARBA00023239"/>
    </source>
</evidence>
<dbReference type="OrthoDB" id="6056921at2"/>
<dbReference type="GO" id="GO:0030570">
    <property type="term" value="F:pectate lyase activity"/>
    <property type="evidence" value="ECO:0007669"/>
    <property type="project" value="InterPro"/>
</dbReference>
<feature type="signal peptide" evidence="3">
    <location>
        <begin position="1"/>
        <end position="28"/>
    </location>
</feature>
<dbReference type="SUPFAM" id="SSF51126">
    <property type="entry name" value="Pectin lyase-like"/>
    <property type="match status" value="1"/>
</dbReference>
<dbReference type="InterPro" id="IPR013783">
    <property type="entry name" value="Ig-like_fold"/>
</dbReference>
<evidence type="ECO:0000256" key="3">
    <source>
        <dbReference type="SAM" id="SignalP"/>
    </source>
</evidence>
<keyword evidence="3" id="KW-0732">Signal</keyword>
<name>A0A286D6H7_9GAMM</name>
<dbReference type="GO" id="GO:0005576">
    <property type="term" value="C:extracellular region"/>
    <property type="evidence" value="ECO:0007669"/>
    <property type="project" value="UniProtKB-SubCell"/>
</dbReference>
<proteinExistence type="inferred from homology"/>
<dbReference type="Gene3D" id="2.60.120.260">
    <property type="entry name" value="Galactose-binding domain-like"/>
    <property type="match status" value="1"/>
</dbReference>
<keyword evidence="2" id="KW-0964">Secreted</keyword>
<evidence type="ECO:0000313" key="5">
    <source>
        <dbReference type="EMBL" id="SOD54259.1"/>
    </source>
</evidence>
<accession>A0A286D6H7</accession>
<dbReference type="AlphaFoldDB" id="A0A286D6H7"/>
<keyword evidence="2" id="KW-0624">Polysaccharide degradation</keyword>
<keyword evidence="2" id="KW-0119">Carbohydrate metabolism</keyword>
<dbReference type="InterPro" id="IPR045032">
    <property type="entry name" value="PEL"/>
</dbReference>
<feature type="domain" description="Pectate lyase" evidence="4">
    <location>
        <begin position="385"/>
        <end position="602"/>
    </location>
</feature>